<organism evidence="1 2">
    <name type="scientific">Setaria viridis</name>
    <name type="common">Green bristlegrass</name>
    <name type="synonym">Setaria italica subsp. viridis</name>
    <dbReference type="NCBI Taxonomy" id="4556"/>
    <lineage>
        <taxon>Eukaryota</taxon>
        <taxon>Viridiplantae</taxon>
        <taxon>Streptophyta</taxon>
        <taxon>Embryophyta</taxon>
        <taxon>Tracheophyta</taxon>
        <taxon>Spermatophyta</taxon>
        <taxon>Magnoliopsida</taxon>
        <taxon>Liliopsida</taxon>
        <taxon>Poales</taxon>
        <taxon>Poaceae</taxon>
        <taxon>PACMAD clade</taxon>
        <taxon>Panicoideae</taxon>
        <taxon>Panicodae</taxon>
        <taxon>Paniceae</taxon>
        <taxon>Cenchrinae</taxon>
        <taxon>Setaria</taxon>
    </lineage>
</organism>
<protein>
    <submittedName>
        <fullName evidence="1">Uncharacterized protein</fullName>
    </submittedName>
</protein>
<dbReference type="EMBL" id="CM016552">
    <property type="protein sequence ID" value="TKW39309.1"/>
    <property type="molecule type" value="Genomic_DNA"/>
</dbReference>
<keyword evidence="2" id="KW-1185">Reference proteome</keyword>
<proteinExistence type="predicted"/>
<name>A0A4U6WE32_SETVI</name>
<evidence type="ECO:0000313" key="2">
    <source>
        <dbReference type="Proteomes" id="UP000298652"/>
    </source>
</evidence>
<gene>
    <name evidence="1" type="ORF">SEVIR_1G170150v2</name>
</gene>
<evidence type="ECO:0000313" key="1">
    <source>
        <dbReference type="EMBL" id="TKW39309.1"/>
    </source>
</evidence>
<dbReference type="Proteomes" id="UP000298652">
    <property type="component" value="Chromosome 1"/>
</dbReference>
<reference evidence="1" key="1">
    <citation type="submission" date="2019-03" db="EMBL/GenBank/DDBJ databases">
        <title>WGS assembly of Setaria viridis.</title>
        <authorList>
            <person name="Huang P."/>
            <person name="Jenkins J."/>
            <person name="Grimwood J."/>
            <person name="Barry K."/>
            <person name="Healey A."/>
            <person name="Mamidi S."/>
            <person name="Sreedasyam A."/>
            <person name="Shu S."/>
            <person name="Feldman M."/>
            <person name="Wu J."/>
            <person name="Yu Y."/>
            <person name="Chen C."/>
            <person name="Johnson J."/>
            <person name="Rokhsar D."/>
            <person name="Baxter I."/>
            <person name="Schmutz J."/>
            <person name="Brutnell T."/>
            <person name="Kellogg E."/>
        </authorList>
    </citation>
    <scope>NUCLEOTIDE SEQUENCE [LARGE SCALE GENOMIC DNA]</scope>
</reference>
<dbReference type="AlphaFoldDB" id="A0A4U6WE32"/>
<sequence>MGKVALCSPRLPTSEVAIFAPNKMAAEGAGHRDTAWRCRQAPRFIPPTPLAPAAAQFNARNMRAPCSEMRAT</sequence>
<dbReference type="Gramene" id="TKW39309">
    <property type="protein sequence ID" value="TKW39309"/>
    <property type="gene ID" value="SEVIR_1G170150v2"/>
</dbReference>
<accession>A0A4U6WE32</accession>